<organism evidence="4 5">
    <name type="scientific">Aureliella helgolandensis</name>
    <dbReference type="NCBI Taxonomy" id="2527968"/>
    <lineage>
        <taxon>Bacteria</taxon>
        <taxon>Pseudomonadati</taxon>
        <taxon>Planctomycetota</taxon>
        <taxon>Planctomycetia</taxon>
        <taxon>Pirellulales</taxon>
        <taxon>Pirellulaceae</taxon>
        <taxon>Aureliella</taxon>
    </lineage>
</organism>
<dbReference type="Gene3D" id="2.60.120.380">
    <property type="match status" value="2"/>
</dbReference>
<gene>
    <name evidence="4" type="ORF">Q31a_11340</name>
</gene>
<evidence type="ECO:0000259" key="3">
    <source>
        <dbReference type="Pfam" id="PF04151"/>
    </source>
</evidence>
<protein>
    <submittedName>
        <fullName evidence="4">Putative subtilase-type serine protease</fullName>
        <ecNumber evidence="4">3.4.21.-</ecNumber>
    </submittedName>
</protein>
<evidence type="ECO:0000256" key="1">
    <source>
        <dbReference type="SAM" id="MobiDB-lite"/>
    </source>
</evidence>
<dbReference type="InterPro" id="IPR013783">
    <property type="entry name" value="Ig-like_fold"/>
</dbReference>
<feature type="domain" description="Peptidase C-terminal archaeal/bacterial" evidence="3">
    <location>
        <begin position="144"/>
        <end position="216"/>
    </location>
</feature>
<proteinExistence type="predicted"/>
<feature type="chain" id="PRO_5022242765" evidence="2">
    <location>
        <begin position="23"/>
        <end position="811"/>
    </location>
</feature>
<dbReference type="Pfam" id="PF04151">
    <property type="entry name" value="PPC"/>
    <property type="match status" value="2"/>
</dbReference>
<dbReference type="EC" id="3.4.21.-" evidence="4"/>
<dbReference type="Gene3D" id="2.60.40.10">
    <property type="entry name" value="Immunoglobulins"/>
    <property type="match status" value="1"/>
</dbReference>
<keyword evidence="5" id="KW-1185">Reference proteome</keyword>
<dbReference type="InterPro" id="IPR014756">
    <property type="entry name" value="Ig_E-set"/>
</dbReference>
<dbReference type="GO" id="GO:0006508">
    <property type="term" value="P:proteolysis"/>
    <property type="evidence" value="ECO:0007669"/>
    <property type="project" value="UniProtKB-KW"/>
</dbReference>
<keyword evidence="2" id="KW-0732">Signal</keyword>
<feature type="compositionally biased region" description="Low complexity" evidence="1">
    <location>
        <begin position="769"/>
        <end position="783"/>
    </location>
</feature>
<dbReference type="RefSeq" id="WP_145075013.1">
    <property type="nucleotide sequence ID" value="NZ_CP036298.1"/>
</dbReference>
<dbReference type="Proteomes" id="UP000318017">
    <property type="component" value="Chromosome"/>
</dbReference>
<feature type="region of interest" description="Disordered" evidence="1">
    <location>
        <begin position="769"/>
        <end position="789"/>
    </location>
</feature>
<feature type="signal peptide" evidence="2">
    <location>
        <begin position="1"/>
        <end position="22"/>
    </location>
</feature>
<dbReference type="OrthoDB" id="237792at2"/>
<keyword evidence="4" id="KW-0378">Hydrolase</keyword>
<dbReference type="InterPro" id="IPR007280">
    <property type="entry name" value="Peptidase_C_arc/bac"/>
</dbReference>
<dbReference type="GO" id="GO:0008233">
    <property type="term" value="F:peptidase activity"/>
    <property type="evidence" value="ECO:0007669"/>
    <property type="project" value="UniProtKB-KW"/>
</dbReference>
<accession>A0A518G2M4</accession>
<name>A0A518G2M4_9BACT</name>
<dbReference type="KEGG" id="ahel:Q31a_11340"/>
<dbReference type="SUPFAM" id="SSF81296">
    <property type="entry name" value="E set domains"/>
    <property type="match status" value="1"/>
</dbReference>
<dbReference type="EMBL" id="CP036298">
    <property type="protein sequence ID" value="QDV22842.1"/>
    <property type="molecule type" value="Genomic_DNA"/>
</dbReference>
<sequence precursor="true">MKFDRCVLLFVAVALGMGTAYADSPAVTMLTPAGFQRGTETDVLITGARLGDVTELLFYDSGVEVLELKPEGEGKVHAKLKIAETCEPGLHAVRLATSSGISNLRYFGVTSLPQVDEVEPNSDFATPQLLALNSTVNGIVKNEDVDYYLVELAEGQKLTVELEGLRLGTEFFDPFVAILDENRFEVARCDDAPLLQQDCVCAFVAPQAGKYTIEVRESSFGGSDRSQYRLHVGDFPRPLAIIPAGGQPGEKINATLVDASGETWQEEIQLPDTLGEFNYVASRDGKLAPSPNKLRVVELPNVSESEPDDDRATLTAVDVPVAFNGVLQENGDVDWFKFKGKKDQQLEFTVYGRRVLRSPIDSWLEIHKAAGGRLAANDDAGGPDSVQAFKIPEDGEYLVAIRDQLEEGSPTHAYRIEVAPAAVAVELAIDELQRYQSQTVEIPQGAQMAVLLRASRKNFSGDLGLHIEDAIPGIELTTPTIAANQSYIPMLIKASADAPVKACLAALIAEPLAEGASVRGTLNQRTMLVRGQNNRDMWGHDSDRLALAVTRALPFSIKVVQPEVPIVRNGNTEYVVQATRQEGFKEPIYLRSLYNPSGLSASGSVKIEGDQLEARIPVTANAKSALGSYPITILARAKATNSNVWVASEFITLNVEDGYFAFTFAKTVAEAGASAPFTVGLEVKRPPEGEVEFELVGLPAGVTSTQPTVKYTDGMQQISFPLQVAADARVGQFKTLYVKSTITRSGGQIVQTEGLGEIQLIAPPVKTAAAPAKAAAPAAPAAPSEKPLSRLEQLRQAKALLDGTQPNDAQP</sequence>
<reference evidence="4 5" key="1">
    <citation type="submission" date="2019-02" db="EMBL/GenBank/DDBJ databases">
        <title>Deep-cultivation of Planctomycetes and their phenomic and genomic characterization uncovers novel biology.</title>
        <authorList>
            <person name="Wiegand S."/>
            <person name="Jogler M."/>
            <person name="Boedeker C."/>
            <person name="Pinto D."/>
            <person name="Vollmers J."/>
            <person name="Rivas-Marin E."/>
            <person name="Kohn T."/>
            <person name="Peeters S.H."/>
            <person name="Heuer A."/>
            <person name="Rast P."/>
            <person name="Oberbeckmann S."/>
            <person name="Bunk B."/>
            <person name="Jeske O."/>
            <person name="Meyerdierks A."/>
            <person name="Storesund J.E."/>
            <person name="Kallscheuer N."/>
            <person name="Luecker S."/>
            <person name="Lage O.M."/>
            <person name="Pohl T."/>
            <person name="Merkel B.J."/>
            <person name="Hornburger P."/>
            <person name="Mueller R.-W."/>
            <person name="Bruemmer F."/>
            <person name="Labrenz M."/>
            <person name="Spormann A.M."/>
            <person name="Op den Camp H."/>
            <person name="Overmann J."/>
            <person name="Amann R."/>
            <person name="Jetten M.S.M."/>
            <person name="Mascher T."/>
            <person name="Medema M.H."/>
            <person name="Devos D.P."/>
            <person name="Kaster A.-K."/>
            <person name="Ovreas L."/>
            <person name="Rohde M."/>
            <person name="Galperin M.Y."/>
            <person name="Jogler C."/>
        </authorList>
    </citation>
    <scope>NUCLEOTIDE SEQUENCE [LARGE SCALE GENOMIC DNA]</scope>
    <source>
        <strain evidence="4 5">Q31a</strain>
    </source>
</reference>
<feature type="domain" description="Peptidase C-terminal archaeal/bacterial" evidence="3">
    <location>
        <begin position="332"/>
        <end position="402"/>
    </location>
</feature>
<evidence type="ECO:0000313" key="4">
    <source>
        <dbReference type="EMBL" id="QDV22842.1"/>
    </source>
</evidence>
<dbReference type="AlphaFoldDB" id="A0A518G2M4"/>
<evidence type="ECO:0000313" key="5">
    <source>
        <dbReference type="Proteomes" id="UP000318017"/>
    </source>
</evidence>
<evidence type="ECO:0000256" key="2">
    <source>
        <dbReference type="SAM" id="SignalP"/>
    </source>
</evidence>
<keyword evidence="4" id="KW-0645">Protease</keyword>